<evidence type="ECO:0000259" key="1">
    <source>
        <dbReference type="Pfam" id="PF00535"/>
    </source>
</evidence>
<accession>A0A382M783</accession>
<dbReference type="InterPro" id="IPR029044">
    <property type="entry name" value="Nucleotide-diphossugar_trans"/>
</dbReference>
<dbReference type="AlphaFoldDB" id="A0A382M783"/>
<dbReference type="PANTHER" id="PTHR22916">
    <property type="entry name" value="GLYCOSYLTRANSFERASE"/>
    <property type="match status" value="1"/>
</dbReference>
<dbReference type="Gene3D" id="3.90.550.10">
    <property type="entry name" value="Spore Coat Polysaccharide Biosynthesis Protein SpsA, Chain A"/>
    <property type="match status" value="1"/>
</dbReference>
<dbReference type="EMBL" id="UINC01091737">
    <property type="protein sequence ID" value="SVC44729.1"/>
    <property type="molecule type" value="Genomic_DNA"/>
</dbReference>
<evidence type="ECO:0000313" key="2">
    <source>
        <dbReference type="EMBL" id="SVC44729.1"/>
    </source>
</evidence>
<sequence>DDGSTDTTRNVATTFGEPVRLITQPNGGVASARNLGVSITTAPFLAFLDADDIWEPNKMAKQMELFDINNRIVMAHCGVTYVDSDNREISTGNDGKSGDVYKRLLLSEPTILGGGSGFVVRREAFSEVGGFDTRLSTSADWQFFTQVARLGSVGFAEDLLLRYRFHASNMHYDIDAERRDRILIHREHAQEDVLPKRLQQIALARSYRKLRIRYLANHRYVRGFRYLVSAVLLEPSCALYLVSSCWSKLVSSRQSR</sequence>
<dbReference type="Pfam" id="PF00535">
    <property type="entry name" value="Glycos_transf_2"/>
    <property type="match status" value="1"/>
</dbReference>
<protein>
    <recommendedName>
        <fullName evidence="1">Glycosyltransferase 2-like domain-containing protein</fullName>
    </recommendedName>
</protein>
<feature type="non-terminal residue" evidence="2">
    <location>
        <position position="1"/>
    </location>
</feature>
<reference evidence="2" key="1">
    <citation type="submission" date="2018-05" db="EMBL/GenBank/DDBJ databases">
        <authorList>
            <person name="Lanie J.A."/>
            <person name="Ng W.-L."/>
            <person name="Kazmierczak K.M."/>
            <person name="Andrzejewski T.M."/>
            <person name="Davidsen T.M."/>
            <person name="Wayne K.J."/>
            <person name="Tettelin H."/>
            <person name="Glass J.I."/>
            <person name="Rusch D."/>
            <person name="Podicherti R."/>
            <person name="Tsui H.-C.T."/>
            <person name="Winkler M.E."/>
        </authorList>
    </citation>
    <scope>NUCLEOTIDE SEQUENCE</scope>
</reference>
<feature type="domain" description="Glycosyltransferase 2-like" evidence="1">
    <location>
        <begin position="1"/>
        <end position="128"/>
    </location>
</feature>
<name>A0A382M783_9ZZZZ</name>
<dbReference type="InterPro" id="IPR001173">
    <property type="entry name" value="Glyco_trans_2-like"/>
</dbReference>
<dbReference type="GO" id="GO:0016758">
    <property type="term" value="F:hexosyltransferase activity"/>
    <property type="evidence" value="ECO:0007669"/>
    <property type="project" value="UniProtKB-ARBA"/>
</dbReference>
<proteinExistence type="predicted"/>
<dbReference type="PANTHER" id="PTHR22916:SF3">
    <property type="entry name" value="UDP-GLCNAC:BETAGAL BETA-1,3-N-ACETYLGLUCOSAMINYLTRANSFERASE-LIKE PROTEIN 1"/>
    <property type="match status" value="1"/>
</dbReference>
<gene>
    <name evidence="2" type="ORF">METZ01_LOCUS297583</name>
</gene>
<organism evidence="2">
    <name type="scientific">marine metagenome</name>
    <dbReference type="NCBI Taxonomy" id="408172"/>
    <lineage>
        <taxon>unclassified sequences</taxon>
        <taxon>metagenomes</taxon>
        <taxon>ecological metagenomes</taxon>
    </lineage>
</organism>
<dbReference type="SUPFAM" id="SSF53448">
    <property type="entry name" value="Nucleotide-diphospho-sugar transferases"/>
    <property type="match status" value="1"/>
</dbReference>